<accession>A0A1X2IDM4</accession>
<name>A0A1X2IDM4_9FUNG</name>
<reference evidence="9 10" key="1">
    <citation type="submission" date="2016-07" db="EMBL/GenBank/DDBJ databases">
        <title>Pervasive Adenine N6-methylation of Active Genes in Fungi.</title>
        <authorList>
            <consortium name="DOE Joint Genome Institute"/>
            <person name="Mondo S.J."/>
            <person name="Dannebaum R.O."/>
            <person name="Kuo R.C."/>
            <person name="Labutti K."/>
            <person name="Haridas S."/>
            <person name="Kuo A."/>
            <person name="Salamov A."/>
            <person name="Ahrendt S.R."/>
            <person name="Lipzen A."/>
            <person name="Sullivan W."/>
            <person name="Andreopoulos W.B."/>
            <person name="Clum A."/>
            <person name="Lindquist E."/>
            <person name="Daum C."/>
            <person name="Ramamoorthy G.K."/>
            <person name="Gryganskyi A."/>
            <person name="Culley D."/>
            <person name="Magnuson J.K."/>
            <person name="James T.Y."/>
            <person name="O'Malley M.A."/>
            <person name="Stajich J.E."/>
            <person name="Spatafora J.W."/>
            <person name="Visel A."/>
            <person name="Grigoriev I.V."/>
        </authorList>
    </citation>
    <scope>NUCLEOTIDE SEQUENCE [LARGE SCALE GENOMIC DNA]</scope>
    <source>
        <strain evidence="9 10">NRRL 1336</strain>
    </source>
</reference>
<dbReference type="EMBL" id="MCGE01000014">
    <property type="protein sequence ID" value="ORZ14589.1"/>
    <property type="molecule type" value="Genomic_DNA"/>
</dbReference>
<keyword evidence="1" id="KW-0507">mRNA processing</keyword>
<evidence type="ECO:0000256" key="2">
    <source>
        <dbReference type="ARBA" id="ARBA00022737"/>
    </source>
</evidence>
<dbReference type="OrthoDB" id="447637at2759"/>
<dbReference type="SMART" id="SM01141">
    <property type="entry name" value="DRY_EERY"/>
    <property type="match status" value="1"/>
</dbReference>
<evidence type="ECO:0000256" key="4">
    <source>
        <dbReference type="ARBA" id="ARBA00023015"/>
    </source>
</evidence>
<dbReference type="PROSITE" id="PS50128">
    <property type="entry name" value="SURP"/>
    <property type="match status" value="1"/>
</dbReference>
<feature type="compositionally biased region" description="Polar residues" evidence="7">
    <location>
        <begin position="174"/>
        <end position="189"/>
    </location>
</feature>
<dbReference type="Pfam" id="PF01805">
    <property type="entry name" value="Surp"/>
    <property type="match status" value="1"/>
</dbReference>
<dbReference type="InterPro" id="IPR019147">
    <property type="entry name" value="SWAP_N_domain"/>
</dbReference>
<dbReference type="GO" id="GO:0000395">
    <property type="term" value="P:mRNA 5'-splice site recognition"/>
    <property type="evidence" value="ECO:0007669"/>
    <property type="project" value="TreeGrafter"/>
</dbReference>
<sequence>MITKRKRPAKESRSTSSDIMAFGYASNIYNDKVLAQKIEDGAFLVPWQSNTDYSHRMFDRYDIRHLLDHVEEFGAQQITQQLGNDWRDPTDIECDQERYVDLDSEEELLFDMDDAEDREAHLAEKKRRRSRATTGHMYHYDYGSTSPPSIPLTIAERSANIQQVAQEFNIPTSSTMIVPTNDDNSSSDGPTDKESPGLAFIVETAQIIVGRAQTGSQPANVCEIQFQVRHSHDRRYDFLNKQHVYYPFYQHVRRHLESNYQPPPPQQRTPLIKKQDIKRIGGLVDYGSSSSSDEDEDGEGQQQQQQQCGNQTTQNIPSDVKETIDKMAASVAKVGLDLEQKIRHLRSQDPRFAFLQPHHPHHSYYQKQLGLRLKR</sequence>
<keyword evidence="2" id="KW-0677">Repeat</keyword>
<evidence type="ECO:0000256" key="7">
    <source>
        <dbReference type="SAM" id="MobiDB-lite"/>
    </source>
</evidence>
<evidence type="ECO:0000256" key="1">
    <source>
        <dbReference type="ARBA" id="ARBA00022664"/>
    </source>
</evidence>
<feature type="domain" description="SURP motif" evidence="8">
    <location>
        <begin position="323"/>
        <end position="365"/>
    </location>
</feature>
<feature type="region of interest" description="Disordered" evidence="7">
    <location>
        <begin position="283"/>
        <end position="316"/>
    </location>
</feature>
<dbReference type="SMART" id="SM00648">
    <property type="entry name" value="SWAP"/>
    <property type="match status" value="1"/>
</dbReference>
<dbReference type="GO" id="GO:0003723">
    <property type="term" value="F:RNA binding"/>
    <property type="evidence" value="ECO:0007669"/>
    <property type="project" value="UniProtKB-KW"/>
</dbReference>
<dbReference type="InterPro" id="IPR035967">
    <property type="entry name" value="SWAP/Surp_sf"/>
</dbReference>
<dbReference type="STRING" id="90262.A0A1X2IDM4"/>
<comment type="caution">
    <text evidence="9">The sequence shown here is derived from an EMBL/GenBank/DDBJ whole genome shotgun (WGS) entry which is preliminary data.</text>
</comment>
<dbReference type="InterPro" id="IPR040397">
    <property type="entry name" value="SWAP"/>
</dbReference>
<evidence type="ECO:0000313" key="10">
    <source>
        <dbReference type="Proteomes" id="UP000193560"/>
    </source>
</evidence>
<evidence type="ECO:0000256" key="3">
    <source>
        <dbReference type="ARBA" id="ARBA00022884"/>
    </source>
</evidence>
<gene>
    <name evidence="9" type="ORF">BCR42DRAFT_417244</name>
</gene>
<dbReference type="SUPFAM" id="SSF109905">
    <property type="entry name" value="Surp module (SWAP domain)"/>
    <property type="match status" value="1"/>
</dbReference>
<feature type="region of interest" description="Disordered" evidence="7">
    <location>
        <begin position="174"/>
        <end position="195"/>
    </location>
</feature>
<keyword evidence="5" id="KW-0804">Transcription</keyword>
<dbReference type="AlphaFoldDB" id="A0A1X2IDM4"/>
<keyword evidence="10" id="KW-1185">Reference proteome</keyword>
<dbReference type="Proteomes" id="UP000193560">
    <property type="component" value="Unassembled WGS sequence"/>
</dbReference>
<evidence type="ECO:0000256" key="5">
    <source>
        <dbReference type="ARBA" id="ARBA00023163"/>
    </source>
</evidence>
<evidence type="ECO:0000259" key="8">
    <source>
        <dbReference type="PROSITE" id="PS50128"/>
    </source>
</evidence>
<dbReference type="InterPro" id="IPR000061">
    <property type="entry name" value="Surp"/>
</dbReference>
<keyword evidence="4" id="KW-0805">Transcription regulation</keyword>
<dbReference type="PANTHER" id="PTHR13161">
    <property type="entry name" value="SPLICING FACTOR SUPPRESSOR OF WHITE APRICOT"/>
    <property type="match status" value="1"/>
</dbReference>
<evidence type="ECO:0000256" key="6">
    <source>
        <dbReference type="ARBA" id="ARBA00023187"/>
    </source>
</evidence>
<keyword evidence="6" id="KW-0508">mRNA splicing</keyword>
<evidence type="ECO:0000313" key="9">
    <source>
        <dbReference type="EMBL" id="ORZ14589.1"/>
    </source>
</evidence>
<proteinExistence type="predicted"/>
<organism evidence="9 10">
    <name type="scientific">Absidia repens</name>
    <dbReference type="NCBI Taxonomy" id="90262"/>
    <lineage>
        <taxon>Eukaryota</taxon>
        <taxon>Fungi</taxon>
        <taxon>Fungi incertae sedis</taxon>
        <taxon>Mucoromycota</taxon>
        <taxon>Mucoromycotina</taxon>
        <taxon>Mucoromycetes</taxon>
        <taxon>Mucorales</taxon>
        <taxon>Cunninghamellaceae</taxon>
        <taxon>Absidia</taxon>
    </lineage>
</organism>
<keyword evidence="3" id="KW-0694">RNA-binding</keyword>
<feature type="region of interest" description="Disordered" evidence="7">
    <location>
        <begin position="353"/>
        <end position="375"/>
    </location>
</feature>
<dbReference type="Gene3D" id="1.10.10.790">
    <property type="entry name" value="Surp module"/>
    <property type="match status" value="2"/>
</dbReference>
<protein>
    <submittedName>
        <fullName evidence="9">Alternative splicing regulator-domain-containing protein</fullName>
    </submittedName>
</protein>
<dbReference type="PANTHER" id="PTHR13161:SF15">
    <property type="entry name" value="SPLICING FACTOR, SUPPRESSOR OF WHITE-APRICOT HOMOLOG"/>
    <property type="match status" value="1"/>
</dbReference>
<dbReference type="Pfam" id="PF09750">
    <property type="entry name" value="DRY_EERY"/>
    <property type="match status" value="1"/>
</dbReference>